<dbReference type="InterPro" id="IPR036890">
    <property type="entry name" value="HATPase_C_sf"/>
</dbReference>
<dbReference type="SMART" id="SM00342">
    <property type="entry name" value="HTH_ARAC"/>
    <property type="match status" value="1"/>
</dbReference>
<dbReference type="EC" id="2.7.13.3" evidence="2"/>
<dbReference type="Pfam" id="PF00512">
    <property type="entry name" value="HisKA"/>
    <property type="match status" value="1"/>
</dbReference>
<keyword evidence="15" id="KW-1185">Reference proteome</keyword>
<feature type="modified residue" description="4-aspartylphosphate" evidence="7">
    <location>
        <position position="689"/>
    </location>
</feature>
<dbReference type="RefSeq" id="WP_341697340.1">
    <property type="nucleotide sequence ID" value="NZ_JBBYHR010000006.1"/>
</dbReference>
<evidence type="ECO:0000256" key="4">
    <source>
        <dbReference type="ARBA" id="ARBA00023015"/>
    </source>
</evidence>
<dbReference type="InterPro" id="IPR011006">
    <property type="entry name" value="CheY-like_superfamily"/>
</dbReference>
<dbReference type="SMART" id="SM00448">
    <property type="entry name" value="REC"/>
    <property type="match status" value="1"/>
</dbReference>
<dbReference type="InterPro" id="IPR009057">
    <property type="entry name" value="Homeodomain-like_sf"/>
</dbReference>
<dbReference type="Gene3D" id="1.25.40.10">
    <property type="entry name" value="Tetratricopeptide repeat domain"/>
    <property type="match status" value="2"/>
</dbReference>
<evidence type="ECO:0000256" key="6">
    <source>
        <dbReference type="ARBA" id="ARBA00023163"/>
    </source>
</evidence>
<dbReference type="SMART" id="SM00671">
    <property type="entry name" value="SEL1"/>
    <property type="match status" value="2"/>
</dbReference>
<evidence type="ECO:0000256" key="2">
    <source>
        <dbReference type="ARBA" id="ARBA00012438"/>
    </source>
</evidence>
<evidence type="ECO:0000256" key="5">
    <source>
        <dbReference type="ARBA" id="ARBA00023125"/>
    </source>
</evidence>
<dbReference type="Gene3D" id="1.10.287.130">
    <property type="match status" value="1"/>
</dbReference>
<keyword evidence="5" id="KW-0238">DNA-binding</keyword>
<accession>A0ABU9HXY5</accession>
<feature type="domain" description="HTH araC/xylS-type" evidence="11">
    <location>
        <begin position="788"/>
        <end position="887"/>
    </location>
</feature>
<evidence type="ECO:0000256" key="7">
    <source>
        <dbReference type="PROSITE-ProRule" id="PRU00169"/>
    </source>
</evidence>
<dbReference type="InterPro" id="IPR003594">
    <property type="entry name" value="HATPase_dom"/>
</dbReference>
<dbReference type="SUPFAM" id="SSF48452">
    <property type="entry name" value="TPR-like"/>
    <property type="match status" value="2"/>
</dbReference>
<dbReference type="InterPro" id="IPR006597">
    <property type="entry name" value="Sel1-like"/>
</dbReference>
<dbReference type="Gene3D" id="3.30.565.10">
    <property type="entry name" value="Histidine kinase-like ATPase, C-terminal domain"/>
    <property type="match status" value="1"/>
</dbReference>
<evidence type="ECO:0000256" key="8">
    <source>
        <dbReference type="PROSITE-ProRule" id="PRU00339"/>
    </source>
</evidence>
<keyword evidence="10" id="KW-1133">Transmembrane helix</keyword>
<dbReference type="SUPFAM" id="SSF52172">
    <property type="entry name" value="CheY-like"/>
    <property type="match status" value="1"/>
</dbReference>
<dbReference type="Proteomes" id="UP001464555">
    <property type="component" value="Unassembled WGS sequence"/>
</dbReference>
<evidence type="ECO:0000313" key="14">
    <source>
        <dbReference type="EMBL" id="MEL1245027.1"/>
    </source>
</evidence>
<dbReference type="EMBL" id="JBBYHR010000006">
    <property type="protein sequence ID" value="MEL1245027.1"/>
    <property type="molecule type" value="Genomic_DNA"/>
</dbReference>
<evidence type="ECO:0000259" key="13">
    <source>
        <dbReference type="PROSITE" id="PS50110"/>
    </source>
</evidence>
<dbReference type="InterPro" id="IPR003661">
    <property type="entry name" value="HisK_dim/P_dom"/>
</dbReference>
<dbReference type="Pfam" id="PF00072">
    <property type="entry name" value="Response_reg"/>
    <property type="match status" value="1"/>
</dbReference>
<dbReference type="InterPro" id="IPR036097">
    <property type="entry name" value="HisK_dim/P_sf"/>
</dbReference>
<dbReference type="SUPFAM" id="SSF46689">
    <property type="entry name" value="Homeodomain-like"/>
    <property type="match status" value="1"/>
</dbReference>
<dbReference type="PRINTS" id="PR00344">
    <property type="entry name" value="BCTRLSENSOR"/>
</dbReference>
<dbReference type="Pfam" id="PF12833">
    <property type="entry name" value="HTH_18"/>
    <property type="match status" value="1"/>
</dbReference>
<evidence type="ECO:0000256" key="9">
    <source>
        <dbReference type="SAM" id="Coils"/>
    </source>
</evidence>
<feature type="repeat" description="TPR" evidence="8">
    <location>
        <begin position="262"/>
        <end position="295"/>
    </location>
</feature>
<feature type="transmembrane region" description="Helical" evidence="10">
    <location>
        <begin position="376"/>
        <end position="396"/>
    </location>
</feature>
<keyword evidence="14" id="KW-0067">ATP-binding</keyword>
<feature type="domain" description="Histidine kinase" evidence="12">
    <location>
        <begin position="415"/>
        <end position="626"/>
    </location>
</feature>
<dbReference type="InterPro" id="IPR005467">
    <property type="entry name" value="His_kinase_dom"/>
</dbReference>
<dbReference type="PROSITE" id="PS00041">
    <property type="entry name" value="HTH_ARAC_FAMILY_1"/>
    <property type="match status" value="1"/>
</dbReference>
<comment type="caution">
    <text evidence="14">The sequence shown here is derived from an EMBL/GenBank/DDBJ whole genome shotgun (WGS) entry which is preliminary data.</text>
</comment>
<dbReference type="InterPro" id="IPR019734">
    <property type="entry name" value="TPR_rpt"/>
</dbReference>
<organism evidence="14 15">
    <name type="scientific">Flavobacterium arundinis</name>
    <dbReference type="NCBI Taxonomy" id="3139143"/>
    <lineage>
        <taxon>Bacteria</taxon>
        <taxon>Pseudomonadati</taxon>
        <taxon>Bacteroidota</taxon>
        <taxon>Flavobacteriia</taxon>
        <taxon>Flavobacteriales</taxon>
        <taxon>Flavobacteriaceae</taxon>
        <taxon>Flavobacterium</taxon>
    </lineage>
</organism>
<dbReference type="CDD" id="cd17574">
    <property type="entry name" value="REC_OmpR"/>
    <property type="match status" value="1"/>
</dbReference>
<dbReference type="SMART" id="SM00387">
    <property type="entry name" value="HATPase_c"/>
    <property type="match status" value="1"/>
</dbReference>
<keyword evidence="9" id="KW-0175">Coiled coil</keyword>
<keyword evidence="4" id="KW-0805">Transcription regulation</keyword>
<dbReference type="PROSITE" id="PS50110">
    <property type="entry name" value="RESPONSE_REGULATORY"/>
    <property type="match status" value="1"/>
</dbReference>
<dbReference type="Pfam" id="PF13181">
    <property type="entry name" value="TPR_8"/>
    <property type="match status" value="2"/>
</dbReference>
<dbReference type="InterPro" id="IPR018060">
    <property type="entry name" value="HTH_AraC"/>
</dbReference>
<dbReference type="Pfam" id="PF02518">
    <property type="entry name" value="HATPase_c"/>
    <property type="match status" value="1"/>
</dbReference>
<dbReference type="SUPFAM" id="SSF47384">
    <property type="entry name" value="Homodimeric domain of signal transducing histidine kinase"/>
    <property type="match status" value="1"/>
</dbReference>
<feature type="repeat" description="TPR" evidence="8">
    <location>
        <begin position="103"/>
        <end position="136"/>
    </location>
</feature>
<dbReference type="InterPro" id="IPR018062">
    <property type="entry name" value="HTH_AraC-typ_CS"/>
</dbReference>
<dbReference type="Pfam" id="PF13424">
    <property type="entry name" value="TPR_12"/>
    <property type="match status" value="1"/>
</dbReference>
<evidence type="ECO:0000259" key="12">
    <source>
        <dbReference type="PROSITE" id="PS50109"/>
    </source>
</evidence>
<dbReference type="InterPro" id="IPR011990">
    <property type="entry name" value="TPR-like_helical_dom_sf"/>
</dbReference>
<dbReference type="InterPro" id="IPR004358">
    <property type="entry name" value="Sig_transdc_His_kin-like_C"/>
</dbReference>
<dbReference type="PROSITE" id="PS50109">
    <property type="entry name" value="HIS_KIN"/>
    <property type="match status" value="1"/>
</dbReference>
<protein>
    <recommendedName>
        <fullName evidence="2">histidine kinase</fullName>
        <ecNumber evidence="2">2.7.13.3</ecNumber>
    </recommendedName>
</protein>
<reference evidence="14 15" key="1">
    <citation type="submission" date="2024-04" db="EMBL/GenBank/DDBJ databases">
        <title>Flavobacterium sp. DGU11 16S ribosomal RNA gene Genome sequencing and assembly.</title>
        <authorList>
            <person name="Park S."/>
        </authorList>
    </citation>
    <scope>NUCLEOTIDE SEQUENCE [LARGE SCALE GENOMIC DNA]</scope>
    <source>
        <strain evidence="14 15">DGU11</strain>
    </source>
</reference>
<dbReference type="CDD" id="cd00082">
    <property type="entry name" value="HisKA"/>
    <property type="match status" value="1"/>
</dbReference>
<dbReference type="SUPFAM" id="SSF55874">
    <property type="entry name" value="ATPase domain of HSP90 chaperone/DNA topoisomerase II/histidine kinase"/>
    <property type="match status" value="1"/>
</dbReference>
<evidence type="ECO:0000256" key="3">
    <source>
        <dbReference type="ARBA" id="ARBA00022553"/>
    </source>
</evidence>
<dbReference type="PROSITE" id="PS01124">
    <property type="entry name" value="HTH_ARAC_FAMILY_2"/>
    <property type="match status" value="1"/>
</dbReference>
<sequence length="890" mass="100523">MPLHDKTFIISFNTCKMFCSQGLRNLVFLIIAALSFLMPLNVSGQHTADSLRHLMKSANELRRGELNVEMATYFLGQNPDSALYYSNRAIEIGRKNNNHVIVIRSYAKIGEAYQKQNKMKEAISFYLKGLALAEKHNEKSLAGTIYNGIGVCYFYQNNPKKAEEYLKLAAQAKKEGDDYQYYALITTNLAILQISTGSPNEAVKTLRDAEKTLLKKKQPEYLATVYNSLGAAYQTVKPDSCVYYYEKSLEFALENKDLVNQMTAYQNIGDYHLEKKNYAGAIEYMKKAIAVNDKRPEDQFKPALYDRIGLAYESVGDFKNAYHYKKMESEARQRLFSVQKQKEVDELEIRYQSEKKEKEIQLNKQEIEKGKNQRNLILFGSFLVLLIAGFITYLLFQRRKITQQFEQEKLKMFENIFHEIRTPLTLINGPIQLMKQDPGIGNPEHLVLMERNSKKLIRLVDELLDASKLGKGSFQLHYTTGNIGGFIEDIVNSLAGEAAQDKNIIYDKNNLGANYSFPSNALEKILSNLIGNAVKYCPGGSEIHIISGIEGGKLVIEIKDNGPGIPEKEQKKVFRRFFRGKYAAGTNGTGIGLSLVKELVELTHGTIKMQSSSSGTTFTVSIPVEEQEAITVQAQQEGIPTLLLAEDDADTAAFTISVLQDSFRVIHSKNGQQALDLIREELPDIVLSDIMMPEKDGIELLKEIRSDEFTSHLPVILFSAKASLESRLEGLGYGADAYISKPFSPDELKLTVRNLFTTIQRNRENYQASIRSPKTFEERIKSDNAYVNKVIGSIIVNIDNPEYSVNELSDDMAVSRSQLHRKLVALTGFSTTNFIRMVRLEKAKDLLLNNDGNVSEIAYKCGFSSQSYFTKSFTEHFGKSPSQFIKDQQI</sequence>
<dbReference type="SMART" id="SM00028">
    <property type="entry name" value="TPR"/>
    <property type="match status" value="4"/>
</dbReference>
<dbReference type="PROSITE" id="PS50005">
    <property type="entry name" value="TPR"/>
    <property type="match status" value="2"/>
</dbReference>
<proteinExistence type="predicted"/>
<name>A0ABU9HXY5_9FLAO</name>
<keyword evidence="10" id="KW-0472">Membrane</keyword>
<keyword evidence="14" id="KW-0547">Nucleotide-binding</keyword>
<evidence type="ECO:0000256" key="10">
    <source>
        <dbReference type="SAM" id="Phobius"/>
    </source>
</evidence>
<dbReference type="InterPro" id="IPR001789">
    <property type="entry name" value="Sig_transdc_resp-reg_receiver"/>
</dbReference>
<gene>
    <name evidence="14" type="ORF">AAEO56_12185</name>
</gene>
<evidence type="ECO:0000259" key="11">
    <source>
        <dbReference type="PROSITE" id="PS01124"/>
    </source>
</evidence>
<keyword evidence="6" id="KW-0804">Transcription</keyword>
<dbReference type="SMART" id="SM00388">
    <property type="entry name" value="HisKA"/>
    <property type="match status" value="1"/>
</dbReference>
<keyword evidence="10" id="KW-0812">Transmembrane</keyword>
<dbReference type="Gene3D" id="1.10.10.60">
    <property type="entry name" value="Homeodomain-like"/>
    <property type="match status" value="1"/>
</dbReference>
<keyword evidence="8" id="KW-0802">TPR repeat</keyword>
<evidence type="ECO:0000256" key="1">
    <source>
        <dbReference type="ARBA" id="ARBA00000085"/>
    </source>
</evidence>
<dbReference type="Gene3D" id="3.40.50.2300">
    <property type="match status" value="1"/>
</dbReference>
<dbReference type="CDD" id="cd00075">
    <property type="entry name" value="HATPase"/>
    <property type="match status" value="1"/>
</dbReference>
<feature type="coiled-coil region" evidence="9">
    <location>
        <begin position="337"/>
        <end position="373"/>
    </location>
</feature>
<feature type="domain" description="Response regulatory" evidence="13">
    <location>
        <begin position="641"/>
        <end position="756"/>
    </location>
</feature>
<comment type="catalytic activity">
    <reaction evidence="1">
        <text>ATP + protein L-histidine = ADP + protein N-phospho-L-histidine.</text>
        <dbReference type="EC" id="2.7.13.3"/>
    </reaction>
</comment>
<dbReference type="PANTHER" id="PTHR43547:SF2">
    <property type="entry name" value="HYBRID SIGNAL TRANSDUCTION HISTIDINE KINASE C"/>
    <property type="match status" value="1"/>
</dbReference>
<dbReference type="GO" id="GO:0005524">
    <property type="term" value="F:ATP binding"/>
    <property type="evidence" value="ECO:0007669"/>
    <property type="project" value="UniProtKB-KW"/>
</dbReference>
<dbReference type="PANTHER" id="PTHR43547">
    <property type="entry name" value="TWO-COMPONENT HISTIDINE KINASE"/>
    <property type="match status" value="1"/>
</dbReference>
<evidence type="ECO:0000313" key="15">
    <source>
        <dbReference type="Proteomes" id="UP001464555"/>
    </source>
</evidence>
<keyword evidence="3 7" id="KW-0597">Phosphoprotein</keyword>